<sequence length="199" mass="22110">MTKKIVILLHGVGSSGSDFNGLISYWSNQLIDTTIVAPNAPFQFMGNKTKFQWFDIQGVTTENRADRIQQARPLFDQIIDHTCQQHNISVTDKIILVGFSQGSIMALDALVSGRYPLAGVISFSGRLSSNQPWNLNTTPSKVLLIHGTADTIIPHTQTEIAANQLKAHHIHVEMYLEQNTPHTISPQGAEHTLRFIKNI</sequence>
<comment type="similarity">
    <text evidence="1">Belongs to the AB hydrolase superfamily. AB hydrolase 2 family.</text>
</comment>
<dbReference type="PANTHER" id="PTHR10655:SF17">
    <property type="entry name" value="LYSOPHOSPHOLIPASE-LIKE PROTEIN 1"/>
    <property type="match status" value="1"/>
</dbReference>
<dbReference type="EMBL" id="FMYL01000006">
    <property type="protein sequence ID" value="SDB94926.1"/>
    <property type="molecule type" value="Genomic_DNA"/>
</dbReference>
<keyword evidence="5" id="KW-1185">Reference proteome</keyword>
<proteinExistence type="inferred from homology"/>
<protein>
    <submittedName>
        <fullName evidence="4">Phospholipase/carboxylesterase</fullName>
    </submittedName>
</protein>
<evidence type="ECO:0000259" key="3">
    <source>
        <dbReference type="Pfam" id="PF02230"/>
    </source>
</evidence>
<dbReference type="Gene3D" id="3.40.50.1820">
    <property type="entry name" value="alpha/beta hydrolase"/>
    <property type="match status" value="1"/>
</dbReference>
<evidence type="ECO:0000313" key="4">
    <source>
        <dbReference type="EMBL" id="SDB94926.1"/>
    </source>
</evidence>
<dbReference type="InterPro" id="IPR050565">
    <property type="entry name" value="LYPA1-2/EST-like"/>
</dbReference>
<evidence type="ECO:0000256" key="1">
    <source>
        <dbReference type="ARBA" id="ARBA00006499"/>
    </source>
</evidence>
<organism evidence="4 5">
    <name type="scientific">Acinetobacter boissieri</name>
    <dbReference type="NCBI Taxonomy" id="1219383"/>
    <lineage>
        <taxon>Bacteria</taxon>
        <taxon>Pseudomonadati</taxon>
        <taxon>Pseudomonadota</taxon>
        <taxon>Gammaproteobacteria</taxon>
        <taxon>Moraxellales</taxon>
        <taxon>Moraxellaceae</taxon>
        <taxon>Acinetobacter</taxon>
    </lineage>
</organism>
<dbReference type="AlphaFoldDB" id="A0A1G6HNA4"/>
<dbReference type="OrthoDB" id="9801763at2"/>
<evidence type="ECO:0000256" key="2">
    <source>
        <dbReference type="ARBA" id="ARBA00022801"/>
    </source>
</evidence>
<name>A0A1G6HNA4_9GAMM</name>
<accession>A0A1G6HNA4</accession>
<gene>
    <name evidence="4" type="ORF">SAMN05421733_106123</name>
</gene>
<dbReference type="STRING" id="1219383.SAMN05421733_106123"/>
<evidence type="ECO:0000313" key="5">
    <source>
        <dbReference type="Proteomes" id="UP000242501"/>
    </source>
</evidence>
<dbReference type="Pfam" id="PF02230">
    <property type="entry name" value="Abhydrolase_2"/>
    <property type="match status" value="1"/>
</dbReference>
<keyword evidence="2" id="KW-0378">Hydrolase</keyword>
<dbReference type="GO" id="GO:0016787">
    <property type="term" value="F:hydrolase activity"/>
    <property type="evidence" value="ECO:0007669"/>
    <property type="project" value="UniProtKB-KW"/>
</dbReference>
<dbReference type="InterPro" id="IPR003140">
    <property type="entry name" value="PLipase/COase/thioEstase"/>
</dbReference>
<dbReference type="RefSeq" id="WP_092748246.1">
    <property type="nucleotide sequence ID" value="NZ_FMYL01000006.1"/>
</dbReference>
<feature type="domain" description="Phospholipase/carboxylesterase/thioesterase" evidence="3">
    <location>
        <begin position="3"/>
        <end position="197"/>
    </location>
</feature>
<dbReference type="SUPFAM" id="SSF53474">
    <property type="entry name" value="alpha/beta-Hydrolases"/>
    <property type="match status" value="1"/>
</dbReference>
<reference evidence="5" key="1">
    <citation type="submission" date="2016-09" db="EMBL/GenBank/DDBJ databases">
        <authorList>
            <person name="Varghese N."/>
            <person name="Submissions S."/>
        </authorList>
    </citation>
    <scope>NUCLEOTIDE SEQUENCE [LARGE SCALE GENOMIC DNA]</scope>
    <source>
        <strain evidence="5">ANC 4422</strain>
    </source>
</reference>
<dbReference type="InterPro" id="IPR029058">
    <property type="entry name" value="AB_hydrolase_fold"/>
</dbReference>
<dbReference type="Proteomes" id="UP000242501">
    <property type="component" value="Unassembled WGS sequence"/>
</dbReference>
<dbReference type="PANTHER" id="PTHR10655">
    <property type="entry name" value="LYSOPHOSPHOLIPASE-RELATED"/>
    <property type="match status" value="1"/>
</dbReference>